<dbReference type="AlphaFoldDB" id="A0A2N5NEW7"/>
<dbReference type="GO" id="GO:0004314">
    <property type="term" value="F:[acyl-carrier-protein] S-malonyltransferase activity"/>
    <property type="evidence" value="ECO:0007669"/>
    <property type="project" value="UniProtKB-EC"/>
</dbReference>
<dbReference type="Gene3D" id="3.40.366.10">
    <property type="entry name" value="Malonyl-Coenzyme A Acyl Carrier Protein, domain 2"/>
    <property type="match status" value="1"/>
</dbReference>
<keyword evidence="1 4" id="KW-0808">Transferase</keyword>
<dbReference type="PANTHER" id="PTHR42681:SF1">
    <property type="entry name" value="MALONYL-COA-ACYL CARRIER PROTEIN TRANSACYLASE, MITOCHONDRIAL"/>
    <property type="match status" value="1"/>
</dbReference>
<feature type="active site" evidence="5">
    <location>
        <position position="90"/>
    </location>
</feature>
<dbReference type="RefSeq" id="WP_101880204.1">
    <property type="nucleotide sequence ID" value="NZ_CACRUK010000041.1"/>
</dbReference>
<dbReference type="InterPro" id="IPR016035">
    <property type="entry name" value="Acyl_Trfase/lysoPLipase"/>
</dbReference>
<evidence type="ECO:0000256" key="1">
    <source>
        <dbReference type="ARBA" id="ARBA00022679"/>
    </source>
</evidence>
<evidence type="ECO:0000259" key="6">
    <source>
        <dbReference type="SMART" id="SM00827"/>
    </source>
</evidence>
<dbReference type="InterPro" id="IPR001227">
    <property type="entry name" value="Ac_transferase_dom_sf"/>
</dbReference>
<dbReference type="Pfam" id="PF00698">
    <property type="entry name" value="Acyl_transf_1"/>
    <property type="match status" value="1"/>
</dbReference>
<evidence type="ECO:0000256" key="3">
    <source>
        <dbReference type="ARBA" id="ARBA00048462"/>
    </source>
</evidence>
<dbReference type="GO" id="GO:0006633">
    <property type="term" value="P:fatty acid biosynthetic process"/>
    <property type="evidence" value="ECO:0007669"/>
    <property type="project" value="TreeGrafter"/>
</dbReference>
<evidence type="ECO:0000256" key="5">
    <source>
        <dbReference type="PIRSR" id="PIRSR000446-1"/>
    </source>
</evidence>
<dbReference type="Gene3D" id="3.30.70.250">
    <property type="entry name" value="Malonyl-CoA ACP transacylase, ACP-binding"/>
    <property type="match status" value="1"/>
</dbReference>
<comment type="similarity">
    <text evidence="4">Belongs to the fabD family.</text>
</comment>
<dbReference type="SUPFAM" id="SSF55048">
    <property type="entry name" value="Probable ACP-binding domain of malonyl-CoA ACP transacylase"/>
    <property type="match status" value="1"/>
</dbReference>
<dbReference type="EC" id="2.3.1.39" evidence="4"/>
<dbReference type="PIRSF" id="PIRSF000446">
    <property type="entry name" value="Mct"/>
    <property type="match status" value="1"/>
</dbReference>
<accession>A0A2N5NEW7</accession>
<evidence type="ECO:0000256" key="4">
    <source>
        <dbReference type="PIRNR" id="PIRNR000446"/>
    </source>
</evidence>
<protein>
    <recommendedName>
        <fullName evidence="4">Malonyl CoA-acyl carrier protein transacylase</fullName>
        <ecNumber evidence="4">2.3.1.39</ecNumber>
    </recommendedName>
</protein>
<organism evidence="7 8">
    <name type="scientific">Mediterraneibacter gnavus</name>
    <name type="common">Ruminococcus gnavus</name>
    <dbReference type="NCBI Taxonomy" id="33038"/>
    <lineage>
        <taxon>Bacteria</taxon>
        <taxon>Bacillati</taxon>
        <taxon>Bacillota</taxon>
        <taxon>Clostridia</taxon>
        <taxon>Lachnospirales</taxon>
        <taxon>Lachnospiraceae</taxon>
        <taxon>Mediterraneibacter</taxon>
    </lineage>
</organism>
<dbReference type="SUPFAM" id="SSF52151">
    <property type="entry name" value="FabD/lysophospholipase-like"/>
    <property type="match status" value="1"/>
</dbReference>
<dbReference type="NCBIfam" id="TIGR00128">
    <property type="entry name" value="fabD"/>
    <property type="match status" value="1"/>
</dbReference>
<keyword evidence="2 4" id="KW-0012">Acyltransferase</keyword>
<dbReference type="SMART" id="SM00827">
    <property type="entry name" value="PKS_AT"/>
    <property type="match status" value="1"/>
</dbReference>
<dbReference type="InterPro" id="IPR050858">
    <property type="entry name" value="Mal-CoA-ACP_Trans/PKS_FabD"/>
</dbReference>
<dbReference type="InterPro" id="IPR004410">
    <property type="entry name" value="Malonyl_CoA-ACP_transAc_FabD"/>
</dbReference>
<dbReference type="InterPro" id="IPR024925">
    <property type="entry name" value="Malonyl_CoA-ACP_transAc"/>
</dbReference>
<evidence type="ECO:0000313" key="7">
    <source>
        <dbReference type="EMBL" id="PLT52787.1"/>
    </source>
</evidence>
<sequence>MSKIAFMFPGQGAQTAGMGKDFYEHSEIARNIIDRSSGLLKLDMKSLCFEENENLHQTEYTQAALVTVCMAMEQVLRTSGVKPDVTAGLSLGEYCAIASAGGMQIEDAILAVRKRGILMQNAVPDGKGAMAAVLGLDAEKIEAAIAGIEGVSIANYNCPGQIVITGWKESVEQAGAVLKDAGAKRVLPLNVSGPFHSPMLQEAAGQLKEVLDQIEFSPLQIPYVTNVSGQYVSDIEETKELLIQQIAAPVRWQQSVEEMIRQGVDTFVEIGPGRTLSGFLRKINRDVKVYQVSTWEDIEKAGKELC</sequence>
<dbReference type="EMBL" id="NIHM01000025">
    <property type="protein sequence ID" value="PLT52787.1"/>
    <property type="molecule type" value="Genomic_DNA"/>
</dbReference>
<dbReference type="PANTHER" id="PTHR42681">
    <property type="entry name" value="MALONYL-COA-ACYL CARRIER PROTEIN TRANSACYLASE, MITOCHONDRIAL"/>
    <property type="match status" value="1"/>
</dbReference>
<comment type="catalytic activity">
    <reaction evidence="3 4">
        <text>holo-[ACP] + malonyl-CoA = malonyl-[ACP] + CoA</text>
        <dbReference type="Rhea" id="RHEA:41792"/>
        <dbReference type="Rhea" id="RHEA-COMP:9623"/>
        <dbReference type="Rhea" id="RHEA-COMP:9685"/>
        <dbReference type="ChEBI" id="CHEBI:57287"/>
        <dbReference type="ChEBI" id="CHEBI:57384"/>
        <dbReference type="ChEBI" id="CHEBI:64479"/>
        <dbReference type="ChEBI" id="CHEBI:78449"/>
        <dbReference type="EC" id="2.3.1.39"/>
    </reaction>
</comment>
<gene>
    <name evidence="7" type="primary">fabD</name>
    <name evidence="7" type="ORF">CDL18_13850</name>
</gene>
<name>A0A2N5NEW7_MEDGN</name>
<reference evidence="7 8" key="1">
    <citation type="journal article" date="2017" name="Genome Med.">
        <title>A novel Ruminococcus gnavus clade enriched in inflammatory bowel disease patients.</title>
        <authorList>
            <person name="Hall A.B."/>
            <person name="Yassour M."/>
            <person name="Sauk J."/>
            <person name="Garner A."/>
            <person name="Jiang X."/>
            <person name="Arthur T."/>
            <person name="Lagoudas G.K."/>
            <person name="Vatanen T."/>
            <person name="Fornelos N."/>
            <person name="Wilson R."/>
            <person name="Bertha M."/>
            <person name="Cohen M."/>
            <person name="Garber J."/>
            <person name="Khalili H."/>
            <person name="Gevers D."/>
            <person name="Ananthakrishnan A.N."/>
            <person name="Kugathasan S."/>
            <person name="Lander E.S."/>
            <person name="Blainey P."/>
            <person name="Vlamakis H."/>
            <person name="Xavier R.J."/>
            <person name="Huttenhower C."/>
        </authorList>
    </citation>
    <scope>NUCLEOTIDE SEQUENCE [LARGE SCALE GENOMIC DNA]</scope>
    <source>
        <strain evidence="7 8">RJX1118</strain>
    </source>
</reference>
<evidence type="ECO:0000313" key="8">
    <source>
        <dbReference type="Proteomes" id="UP000234849"/>
    </source>
</evidence>
<dbReference type="Proteomes" id="UP000234849">
    <property type="component" value="Unassembled WGS sequence"/>
</dbReference>
<proteinExistence type="inferred from homology"/>
<evidence type="ECO:0000256" key="2">
    <source>
        <dbReference type="ARBA" id="ARBA00023315"/>
    </source>
</evidence>
<feature type="active site" evidence="5">
    <location>
        <position position="196"/>
    </location>
</feature>
<dbReference type="GO" id="GO:0005829">
    <property type="term" value="C:cytosol"/>
    <property type="evidence" value="ECO:0007669"/>
    <property type="project" value="TreeGrafter"/>
</dbReference>
<dbReference type="InterPro" id="IPR014043">
    <property type="entry name" value="Acyl_transferase_dom"/>
</dbReference>
<dbReference type="FunFam" id="3.30.70.250:FF:000001">
    <property type="entry name" value="Malonyl CoA-acyl carrier protein transacylase"/>
    <property type="match status" value="1"/>
</dbReference>
<feature type="domain" description="Malonyl-CoA:ACP transacylase (MAT)" evidence="6">
    <location>
        <begin position="7"/>
        <end position="296"/>
    </location>
</feature>
<comment type="caution">
    <text evidence="7">The sequence shown here is derived from an EMBL/GenBank/DDBJ whole genome shotgun (WGS) entry which is preliminary data.</text>
</comment>
<dbReference type="InterPro" id="IPR016036">
    <property type="entry name" value="Malonyl_transacylase_ACP-bd"/>
</dbReference>